<evidence type="ECO:0008006" key="11">
    <source>
        <dbReference type="Google" id="ProtNLM"/>
    </source>
</evidence>
<reference evidence="10" key="1">
    <citation type="submission" date="2006-10" db="EMBL/GenBank/DDBJ databases">
        <title>Complete sequence of Solibacter usitatus Ellin6076.</title>
        <authorList>
            <consortium name="US DOE Joint Genome Institute"/>
            <person name="Copeland A."/>
            <person name="Lucas S."/>
            <person name="Lapidus A."/>
            <person name="Barry K."/>
            <person name="Detter J.C."/>
            <person name="Glavina del Rio T."/>
            <person name="Hammon N."/>
            <person name="Israni S."/>
            <person name="Dalin E."/>
            <person name="Tice H."/>
            <person name="Pitluck S."/>
            <person name="Thompson L.S."/>
            <person name="Brettin T."/>
            <person name="Bruce D."/>
            <person name="Han C."/>
            <person name="Tapia R."/>
            <person name="Gilna P."/>
            <person name="Schmutz J."/>
            <person name="Larimer F."/>
            <person name="Land M."/>
            <person name="Hauser L."/>
            <person name="Kyrpides N."/>
            <person name="Mikhailova N."/>
            <person name="Janssen P.H."/>
            <person name="Kuske C.R."/>
            <person name="Richardson P."/>
        </authorList>
    </citation>
    <scope>NUCLEOTIDE SEQUENCE</scope>
    <source>
        <strain evidence="10">Ellin6076</strain>
    </source>
</reference>
<feature type="domain" description="MacB-like periplasmic core" evidence="9">
    <location>
        <begin position="516"/>
        <end position="711"/>
    </location>
</feature>
<feature type="transmembrane region" description="Helical" evidence="7">
    <location>
        <begin position="362"/>
        <end position="386"/>
    </location>
</feature>
<dbReference type="NCBIfam" id="NF038403">
    <property type="entry name" value="perm_prefix_1"/>
    <property type="match status" value="1"/>
</dbReference>
<dbReference type="Pfam" id="PF02687">
    <property type="entry name" value="FtsX"/>
    <property type="match status" value="2"/>
</dbReference>
<proteinExistence type="inferred from homology"/>
<dbReference type="PANTHER" id="PTHR30572">
    <property type="entry name" value="MEMBRANE COMPONENT OF TRANSPORTER-RELATED"/>
    <property type="match status" value="1"/>
</dbReference>
<evidence type="ECO:0000256" key="4">
    <source>
        <dbReference type="ARBA" id="ARBA00022989"/>
    </source>
</evidence>
<feature type="transmembrane region" description="Helical" evidence="7">
    <location>
        <begin position="88"/>
        <end position="110"/>
    </location>
</feature>
<feature type="transmembrane region" description="Helical" evidence="7">
    <location>
        <begin position="418"/>
        <end position="439"/>
    </location>
</feature>
<dbReference type="GO" id="GO:0022857">
    <property type="term" value="F:transmembrane transporter activity"/>
    <property type="evidence" value="ECO:0007669"/>
    <property type="project" value="TreeGrafter"/>
</dbReference>
<feature type="transmembrane region" description="Helical" evidence="7">
    <location>
        <begin position="836"/>
        <end position="858"/>
    </location>
</feature>
<sequence length="907" mass="98031">MSIRRFLRRAQWDRDRSEEMESYVRIETDENVARGLPYDEARAAALRKLGSVTLIREEIYRMNTVAVLDALVRDMRYSLRVLRRSPMFTAAALLTLAIGIGANAAVFSVVNSVLLRPLRYPHAEQLVVLHQDAPGAAGLANAADGLALSASMYFTYAEQNRTFQVLGVWTPGTANVTGLAEPEQVRTVSVSDGVLQALGVPPVAGRWLAAADQVPQAPPAEPFSFSGRSSAVMLSHGYWQRHFGGDRSVIGRNLIVNSLPRQIVGVMPPGFRVVKAEPDLILPLALDRSRVILAGFGFNGIGRLKPGVAIAQANADLARLLPVWMDTWSNGPNSNGRWYENWRIRPAIRPLKQQVLGNVGDVLWVVMGTIALVMFIACANVTNLLLVRAEARQHELALRAALGAGVARVIRSLLVESVMLGLMGGALGMVVAYAGLRLLVAIGPANLPRLNEISMDAPAFAFTLVLSALAGLFLGLIPAFKYAGPRISGALQSAGRTASVSRRRHRARNVLVVAQVAIALVLLVSAGLMIRTAQALRTVEPGFTGAERLQTLRISIPSSLIADPQLVLRTQNDLADKLKEISGVTSVGFATEAPMEAVSPNWDNVFPEGRTYSGNVAPLRRFESISPDFLRTIGARMVAGRELTWMDIYGLRPVVIISESLAREFWGSAPAAVGKRLREYDGMPWNEVIGVVQDVRQNGIQEKAPDIVYWPVLMRNSFVPGGGLLVARAVTFVIRGERVGTDSFLNQVRQAVWSVNASLPLASVRTMQEIYDESLATSSFTLVMLGIAGVMAMMLGLIGIYGVISYTVSQRRREIGIRVALGAEPRALRWLFVRHGLALAGAGTVTGLALAAGLTRLMKSLLFGISPIDPLTYTAVPLVLGAATVLASYLPARRAAAVNPVETLRAE</sequence>
<comment type="similarity">
    <text evidence="6">Belongs to the ABC-4 integral membrane protein family.</text>
</comment>
<feature type="domain" description="MacB-like periplasmic core" evidence="9">
    <location>
        <begin position="89"/>
        <end position="319"/>
    </location>
</feature>
<dbReference type="InParanoid" id="Q021V1"/>
<evidence type="ECO:0000256" key="7">
    <source>
        <dbReference type="SAM" id="Phobius"/>
    </source>
</evidence>
<dbReference type="GO" id="GO:0005886">
    <property type="term" value="C:plasma membrane"/>
    <property type="evidence" value="ECO:0007669"/>
    <property type="project" value="UniProtKB-SubCell"/>
</dbReference>
<evidence type="ECO:0000256" key="2">
    <source>
        <dbReference type="ARBA" id="ARBA00022475"/>
    </source>
</evidence>
<dbReference type="Pfam" id="PF12704">
    <property type="entry name" value="MacB_PCD"/>
    <property type="match status" value="2"/>
</dbReference>
<gene>
    <name evidence="10" type="ordered locus">Acid_3297</name>
</gene>
<comment type="subcellular location">
    <subcellularLocation>
        <location evidence="1">Cell membrane</location>
        <topology evidence="1">Multi-pass membrane protein</topology>
    </subcellularLocation>
</comment>
<dbReference type="eggNOG" id="COG0577">
    <property type="taxonomic scope" value="Bacteria"/>
</dbReference>
<keyword evidence="5 7" id="KW-0472">Membrane</keyword>
<dbReference type="HOGENOM" id="CLU_009433_1_0_0"/>
<organism evidence="10">
    <name type="scientific">Solibacter usitatus (strain Ellin6076)</name>
    <dbReference type="NCBI Taxonomy" id="234267"/>
    <lineage>
        <taxon>Bacteria</taxon>
        <taxon>Pseudomonadati</taxon>
        <taxon>Acidobacteriota</taxon>
        <taxon>Terriglobia</taxon>
        <taxon>Bryobacterales</taxon>
        <taxon>Solibacteraceae</taxon>
        <taxon>Candidatus Solibacter</taxon>
    </lineage>
</organism>
<dbReference type="InterPro" id="IPR047928">
    <property type="entry name" value="Perm_prefix_1"/>
</dbReference>
<feature type="transmembrane region" description="Helical" evidence="7">
    <location>
        <begin position="870"/>
        <end position="890"/>
    </location>
</feature>
<feature type="domain" description="ABC3 transporter permease C-terminal" evidence="8">
    <location>
        <begin position="370"/>
        <end position="482"/>
    </location>
</feature>
<dbReference type="InterPro" id="IPR025857">
    <property type="entry name" value="MacB_PCD"/>
</dbReference>
<evidence type="ECO:0000256" key="6">
    <source>
        <dbReference type="ARBA" id="ARBA00038076"/>
    </source>
</evidence>
<dbReference type="AlphaFoldDB" id="Q021V1"/>
<evidence type="ECO:0000256" key="1">
    <source>
        <dbReference type="ARBA" id="ARBA00004651"/>
    </source>
</evidence>
<keyword evidence="3 7" id="KW-0812">Transmembrane</keyword>
<evidence type="ECO:0000256" key="5">
    <source>
        <dbReference type="ARBA" id="ARBA00023136"/>
    </source>
</evidence>
<evidence type="ECO:0000256" key="3">
    <source>
        <dbReference type="ARBA" id="ARBA00022692"/>
    </source>
</evidence>
<dbReference type="InterPro" id="IPR003838">
    <property type="entry name" value="ABC3_permease_C"/>
</dbReference>
<keyword evidence="4 7" id="KW-1133">Transmembrane helix</keyword>
<feature type="domain" description="ABC3 transporter permease C-terminal" evidence="8">
    <location>
        <begin position="787"/>
        <end position="900"/>
    </location>
</feature>
<dbReference type="EMBL" id="CP000473">
    <property type="protein sequence ID" value="ABJ84274.1"/>
    <property type="molecule type" value="Genomic_DNA"/>
</dbReference>
<name>Q021V1_SOLUE</name>
<dbReference type="InterPro" id="IPR017800">
    <property type="entry name" value="ADOP"/>
</dbReference>
<dbReference type="NCBIfam" id="TIGR03434">
    <property type="entry name" value="ADOP"/>
    <property type="match status" value="1"/>
</dbReference>
<protein>
    <recommendedName>
        <fullName evidence="11">Permease</fullName>
    </recommendedName>
</protein>
<feature type="transmembrane region" description="Helical" evidence="7">
    <location>
        <begin position="510"/>
        <end position="530"/>
    </location>
</feature>
<dbReference type="STRING" id="234267.Acid_3297"/>
<evidence type="ECO:0000259" key="9">
    <source>
        <dbReference type="Pfam" id="PF12704"/>
    </source>
</evidence>
<accession>Q021V1</accession>
<evidence type="ECO:0000313" key="10">
    <source>
        <dbReference type="EMBL" id="ABJ84274.1"/>
    </source>
</evidence>
<dbReference type="OrthoDB" id="6277143at2"/>
<dbReference type="KEGG" id="sus:Acid_3297"/>
<feature type="transmembrane region" description="Helical" evidence="7">
    <location>
        <begin position="780"/>
        <end position="804"/>
    </location>
</feature>
<dbReference type="InterPro" id="IPR050250">
    <property type="entry name" value="Macrolide_Exporter_MacB"/>
</dbReference>
<evidence type="ECO:0000259" key="8">
    <source>
        <dbReference type="Pfam" id="PF02687"/>
    </source>
</evidence>
<dbReference type="PANTHER" id="PTHR30572:SF4">
    <property type="entry name" value="ABC TRANSPORTER PERMEASE YTRF"/>
    <property type="match status" value="1"/>
</dbReference>
<feature type="transmembrane region" description="Helical" evidence="7">
    <location>
        <begin position="459"/>
        <end position="480"/>
    </location>
</feature>
<keyword evidence="2" id="KW-1003">Cell membrane</keyword>